<feature type="signal peptide" evidence="3">
    <location>
        <begin position="1"/>
        <end position="31"/>
    </location>
</feature>
<feature type="chain" id="PRO_5046412152" evidence="3">
    <location>
        <begin position="32"/>
        <end position="325"/>
    </location>
</feature>
<dbReference type="Proteomes" id="UP000694871">
    <property type="component" value="Unplaced"/>
</dbReference>
<feature type="region of interest" description="Disordered" evidence="1">
    <location>
        <begin position="65"/>
        <end position="87"/>
    </location>
</feature>
<accession>A0ABM1JQN4</accession>
<keyword evidence="2" id="KW-0472">Membrane</keyword>
<feature type="transmembrane region" description="Helical" evidence="2">
    <location>
        <begin position="271"/>
        <end position="294"/>
    </location>
</feature>
<evidence type="ECO:0000313" key="4">
    <source>
        <dbReference type="Proteomes" id="UP000694871"/>
    </source>
</evidence>
<evidence type="ECO:0000313" key="5">
    <source>
        <dbReference type="RefSeq" id="XP_015263771.1"/>
    </source>
</evidence>
<dbReference type="GeneID" id="107107918"/>
<keyword evidence="2" id="KW-0812">Transmembrane</keyword>
<keyword evidence="3" id="KW-0732">Signal</keyword>
<reference evidence="5" key="1">
    <citation type="submission" date="2025-08" db="UniProtKB">
        <authorList>
            <consortium name="RefSeq"/>
        </authorList>
    </citation>
    <scope>IDENTIFICATION</scope>
</reference>
<keyword evidence="4" id="KW-1185">Reference proteome</keyword>
<name>A0ABM1JQN4_GEKJA</name>
<proteinExistence type="predicted"/>
<evidence type="ECO:0000256" key="1">
    <source>
        <dbReference type="SAM" id="MobiDB-lite"/>
    </source>
</evidence>
<protein>
    <submittedName>
        <fullName evidence="5">Protein EGT2-like</fullName>
    </submittedName>
</protein>
<dbReference type="RefSeq" id="XP_015263771.1">
    <property type="nucleotide sequence ID" value="XM_015408285.1"/>
</dbReference>
<gene>
    <name evidence="5" type="primary">LOC107107918</name>
</gene>
<feature type="compositionally biased region" description="Polar residues" evidence="1">
    <location>
        <begin position="65"/>
        <end position="82"/>
    </location>
</feature>
<organism evidence="4 5">
    <name type="scientific">Gekko japonicus</name>
    <name type="common">Schlegel's Japanese gecko</name>
    <dbReference type="NCBI Taxonomy" id="146911"/>
    <lineage>
        <taxon>Eukaryota</taxon>
        <taxon>Metazoa</taxon>
        <taxon>Chordata</taxon>
        <taxon>Craniata</taxon>
        <taxon>Vertebrata</taxon>
        <taxon>Euteleostomi</taxon>
        <taxon>Lepidosauria</taxon>
        <taxon>Squamata</taxon>
        <taxon>Bifurcata</taxon>
        <taxon>Gekkota</taxon>
        <taxon>Gekkonidae</taxon>
        <taxon>Gekkoninae</taxon>
        <taxon>Gekko</taxon>
    </lineage>
</organism>
<feature type="region of interest" description="Disordered" evidence="1">
    <location>
        <begin position="135"/>
        <end position="165"/>
    </location>
</feature>
<keyword evidence="2" id="KW-1133">Transmembrane helix</keyword>
<sequence>MEETRRSLFSLATVCCLLAGALLPLPGGGQTQSSEPPSTVVSHVRVSLSEAGNRSYQTTASAVNGMNGSSTVTSQLNASGSGSPELPAPTTVGFLSITAGPQTTISRNVDNLTASSVEGNQSSYADAVTTTSWNSSSNFMPTDPFQSKETQDKTGTTATPWPKSSTFSTLVTTKRILETMPATDHEAITEHSTDESTSPPSFTDIDGSVLTLAAATSEAASSTFRPHGTTPMEMKRLTDHVQEKTSGLHMEDYDENLPSIPTDGPIGGDPLVIAVIFIFTVTVGILALMGFLRYRQRNNRLQFRRLQDLPMDDMMEDTPLSLYSY</sequence>
<evidence type="ECO:0000256" key="3">
    <source>
        <dbReference type="SAM" id="SignalP"/>
    </source>
</evidence>
<evidence type="ECO:0000256" key="2">
    <source>
        <dbReference type="SAM" id="Phobius"/>
    </source>
</evidence>